<proteinExistence type="predicted"/>
<sequence length="158" mass="18240">MSDQGCVCNPKHFLPEGHGSSQLRNDLSVTRWSHFITDAAAHGWRSARHQMNFEGAKTKRERFIIYVISFHVLIHSSIVRCATQLQITLTTIDCSKRRNSLHRADLVSSRDDRTHHRTRLRTQLDRLGRVKLSLKPTGLRKRRGHHRTCLNVPEAPMC</sequence>
<evidence type="ECO:0000313" key="1">
    <source>
        <dbReference type="Proteomes" id="UP000504637"/>
    </source>
</evidence>
<reference evidence="2" key="3">
    <citation type="submission" date="2025-08" db="UniProtKB">
        <authorList>
            <consortium name="RefSeq"/>
        </authorList>
    </citation>
    <scope>IDENTIFICATION</scope>
    <source>
        <strain evidence="2">CBS 342.82</strain>
    </source>
</reference>
<keyword evidence="1" id="KW-1185">Reference proteome</keyword>
<dbReference type="AlphaFoldDB" id="A0A6J3LRC2"/>
<protein>
    <submittedName>
        <fullName evidence="2">Uncharacterized protein</fullName>
    </submittedName>
</protein>
<accession>A0A6J3LRC2</accession>
<name>A0A6J3LRC2_9PEZI</name>
<dbReference type="GeneID" id="54356925"/>
<gene>
    <name evidence="2" type="ORF">K489DRAFT_140467</name>
</gene>
<dbReference type="Proteomes" id="UP000504637">
    <property type="component" value="Unplaced"/>
</dbReference>
<reference evidence="2" key="1">
    <citation type="submission" date="2020-01" db="EMBL/GenBank/DDBJ databases">
        <authorList>
            <consortium name="DOE Joint Genome Institute"/>
            <person name="Haridas S."/>
            <person name="Albert R."/>
            <person name="Binder M."/>
            <person name="Bloem J."/>
            <person name="Labutti K."/>
            <person name="Salamov A."/>
            <person name="Andreopoulos B."/>
            <person name="Baker S.E."/>
            <person name="Barry K."/>
            <person name="Bills G."/>
            <person name="Bluhm B.H."/>
            <person name="Cannon C."/>
            <person name="Castanera R."/>
            <person name="Culley D.E."/>
            <person name="Daum C."/>
            <person name="Ezra D."/>
            <person name="Gonzalez J.B."/>
            <person name="Henrissat B."/>
            <person name="Kuo A."/>
            <person name="Liang C."/>
            <person name="Lipzen A."/>
            <person name="Lutzoni F."/>
            <person name="Magnuson J."/>
            <person name="Mondo S."/>
            <person name="Nolan M."/>
            <person name="Ohm R."/>
            <person name="Pangilinan J."/>
            <person name="Park H.-J."/>
            <person name="Ramirez L."/>
            <person name="Alfaro M."/>
            <person name="Sun H."/>
            <person name="Tritt A."/>
            <person name="Yoshinaga Y."/>
            <person name="Zwiers L.-H."/>
            <person name="Turgeon B.G."/>
            <person name="Goodwin S.B."/>
            <person name="Spatafora J.W."/>
            <person name="Crous P.W."/>
            <person name="Grigoriev I.V."/>
        </authorList>
    </citation>
    <scope>NUCLEOTIDE SEQUENCE</scope>
    <source>
        <strain evidence="2">CBS 342.82</strain>
    </source>
</reference>
<evidence type="ECO:0000313" key="2">
    <source>
        <dbReference type="RefSeq" id="XP_033454860.1"/>
    </source>
</evidence>
<organism evidence="2">
    <name type="scientific">Dissoconium aciculare CBS 342.82</name>
    <dbReference type="NCBI Taxonomy" id="1314786"/>
    <lineage>
        <taxon>Eukaryota</taxon>
        <taxon>Fungi</taxon>
        <taxon>Dikarya</taxon>
        <taxon>Ascomycota</taxon>
        <taxon>Pezizomycotina</taxon>
        <taxon>Dothideomycetes</taxon>
        <taxon>Dothideomycetidae</taxon>
        <taxon>Mycosphaerellales</taxon>
        <taxon>Dissoconiaceae</taxon>
        <taxon>Dissoconium</taxon>
    </lineage>
</organism>
<dbReference type="RefSeq" id="XP_033454860.1">
    <property type="nucleotide sequence ID" value="XM_033599126.1"/>
</dbReference>
<reference evidence="2" key="2">
    <citation type="submission" date="2020-04" db="EMBL/GenBank/DDBJ databases">
        <authorList>
            <consortium name="NCBI Genome Project"/>
        </authorList>
    </citation>
    <scope>NUCLEOTIDE SEQUENCE</scope>
    <source>
        <strain evidence="2">CBS 342.82</strain>
    </source>
</reference>